<evidence type="ECO:0000256" key="3">
    <source>
        <dbReference type="ARBA" id="ARBA00022670"/>
    </source>
</evidence>
<dbReference type="GO" id="GO:0005615">
    <property type="term" value="C:extracellular space"/>
    <property type="evidence" value="ECO:0007669"/>
    <property type="project" value="TreeGrafter"/>
</dbReference>
<dbReference type="FunFam" id="2.40.10.10:FF:000049">
    <property type="entry name" value="probable inactive serine protease 37"/>
    <property type="match status" value="1"/>
</dbReference>
<gene>
    <name evidence="11" type="ORF">QTO34_002517</name>
</gene>
<evidence type="ECO:0000256" key="2">
    <source>
        <dbReference type="ARBA" id="ARBA00022525"/>
    </source>
</evidence>
<comment type="subcellular location">
    <subcellularLocation>
        <location evidence="1">Secreted</location>
    </subcellularLocation>
</comment>
<evidence type="ECO:0000256" key="5">
    <source>
        <dbReference type="ARBA" id="ARBA00022801"/>
    </source>
</evidence>
<feature type="domain" description="Peptidase S1" evidence="10">
    <location>
        <begin position="21"/>
        <end position="262"/>
    </location>
</feature>
<dbReference type="GO" id="GO:0004252">
    <property type="term" value="F:serine-type endopeptidase activity"/>
    <property type="evidence" value="ECO:0007669"/>
    <property type="project" value="UniProtKB-EC"/>
</dbReference>
<keyword evidence="6" id="KW-0720">Serine protease</keyword>
<accession>A0AA40HSF3</accession>
<dbReference type="GO" id="GO:0007586">
    <property type="term" value="P:digestion"/>
    <property type="evidence" value="ECO:0007669"/>
    <property type="project" value="UniProtKB-KW"/>
</dbReference>
<evidence type="ECO:0000313" key="11">
    <source>
        <dbReference type="EMBL" id="KAK1336488.1"/>
    </source>
</evidence>
<dbReference type="InterPro" id="IPR001254">
    <property type="entry name" value="Trypsin_dom"/>
</dbReference>
<dbReference type="InterPro" id="IPR043504">
    <property type="entry name" value="Peptidase_S1_PA_chymotrypsin"/>
</dbReference>
<dbReference type="InterPro" id="IPR001314">
    <property type="entry name" value="Peptidase_S1A"/>
</dbReference>
<dbReference type="Gene3D" id="2.40.10.10">
    <property type="entry name" value="Trypsin-like serine proteases"/>
    <property type="match status" value="2"/>
</dbReference>
<evidence type="ECO:0000256" key="1">
    <source>
        <dbReference type="ARBA" id="ARBA00004613"/>
    </source>
</evidence>
<dbReference type="PANTHER" id="PTHR24264">
    <property type="entry name" value="TRYPSIN-RELATED"/>
    <property type="match status" value="1"/>
</dbReference>
<evidence type="ECO:0000256" key="8">
    <source>
        <dbReference type="ARBA" id="ARBA00036320"/>
    </source>
</evidence>
<name>A0AA40HSF3_CNENI</name>
<organism evidence="11 12">
    <name type="scientific">Cnephaeus nilssonii</name>
    <name type="common">Northern bat</name>
    <name type="synonym">Eptesicus nilssonii</name>
    <dbReference type="NCBI Taxonomy" id="3371016"/>
    <lineage>
        <taxon>Eukaryota</taxon>
        <taxon>Metazoa</taxon>
        <taxon>Chordata</taxon>
        <taxon>Craniata</taxon>
        <taxon>Vertebrata</taxon>
        <taxon>Euteleostomi</taxon>
        <taxon>Mammalia</taxon>
        <taxon>Eutheria</taxon>
        <taxon>Laurasiatheria</taxon>
        <taxon>Chiroptera</taxon>
        <taxon>Yangochiroptera</taxon>
        <taxon>Vespertilionidae</taxon>
        <taxon>Cnephaeus</taxon>
    </lineage>
</organism>
<dbReference type="AlphaFoldDB" id="A0AA40HSF3"/>
<comment type="caution">
    <text evidence="11">The sequence shown here is derived from an EMBL/GenBank/DDBJ whole genome shotgun (WGS) entry which is preliminary data.</text>
</comment>
<protein>
    <recommendedName>
        <fullName evidence="9">trypsin</fullName>
        <ecNumber evidence="9">3.4.21.4</ecNumber>
    </recommendedName>
</protein>
<evidence type="ECO:0000259" key="10">
    <source>
        <dbReference type="PROSITE" id="PS50240"/>
    </source>
</evidence>
<dbReference type="Pfam" id="PF00089">
    <property type="entry name" value="Trypsin"/>
    <property type="match status" value="1"/>
</dbReference>
<dbReference type="InterPro" id="IPR018114">
    <property type="entry name" value="TRYPSIN_HIS"/>
</dbReference>
<evidence type="ECO:0000256" key="9">
    <source>
        <dbReference type="ARBA" id="ARBA00038868"/>
    </source>
</evidence>
<dbReference type="InterPro" id="IPR050127">
    <property type="entry name" value="Serine_Proteases_S1"/>
</dbReference>
<proteinExistence type="predicted"/>
<dbReference type="PROSITE" id="PS00134">
    <property type="entry name" value="TRYPSIN_HIS"/>
    <property type="match status" value="1"/>
</dbReference>
<dbReference type="PANTHER" id="PTHR24264:SF15">
    <property type="entry name" value="RIKEN CDNA 2210010C04 GENE"/>
    <property type="match status" value="1"/>
</dbReference>
<dbReference type="SUPFAM" id="SSF50494">
    <property type="entry name" value="Trypsin-like serine proteases"/>
    <property type="match status" value="1"/>
</dbReference>
<keyword evidence="4" id="KW-0222">Digestion</keyword>
<keyword evidence="7" id="KW-1015">Disulfide bond</keyword>
<dbReference type="InterPro" id="IPR009003">
    <property type="entry name" value="Peptidase_S1_PA"/>
</dbReference>
<evidence type="ECO:0000256" key="4">
    <source>
        <dbReference type="ARBA" id="ARBA00022757"/>
    </source>
</evidence>
<dbReference type="SMART" id="SM00020">
    <property type="entry name" value="Tryp_SPc"/>
    <property type="match status" value="1"/>
</dbReference>
<reference evidence="11" key="1">
    <citation type="submission" date="2023-06" db="EMBL/GenBank/DDBJ databases">
        <title>Reference genome for the Northern bat (Eptesicus nilssonii), a most northern bat species.</title>
        <authorList>
            <person name="Laine V.N."/>
            <person name="Pulliainen A.T."/>
            <person name="Lilley T.M."/>
        </authorList>
    </citation>
    <scope>NUCLEOTIDE SEQUENCE</scope>
    <source>
        <strain evidence="11">BLF_Eptnil</strain>
        <tissue evidence="11">Kidney</tissue>
    </source>
</reference>
<keyword evidence="2" id="KW-0964">Secreted</keyword>
<dbReference type="Proteomes" id="UP001177744">
    <property type="component" value="Unassembled WGS sequence"/>
</dbReference>
<sequence>METADRNHLFLVFTFLTVTAIIATNVTPMPAQKKLAQQFNQLSIKTAPTFFIFLKSEHASCLGTLIHHQWALTAAHCFLPFLEIDIAASSDEGFLKIGGNLRAMLTVQHPNFTRDSSEHDLMLVKLTQPLKPNDEVKLAILPNTTEDRRDDTCTVSGWGWTWKNFETDPDIEVNQTVFWFSNENCQESPIRKFPVKITENMFCAGSSLESTHSCKEIDAVPILCQNQLQGILSWAEGCILRGDIGYYTKVSHYTDWILRVIRTN</sequence>
<evidence type="ECO:0000313" key="12">
    <source>
        <dbReference type="Proteomes" id="UP001177744"/>
    </source>
</evidence>
<comment type="catalytic activity">
    <reaction evidence="8">
        <text>Preferential cleavage: Arg-|-Xaa, Lys-|-Xaa.</text>
        <dbReference type="EC" id="3.4.21.4"/>
    </reaction>
</comment>
<dbReference type="EMBL" id="JAULJE010000012">
    <property type="protein sequence ID" value="KAK1336488.1"/>
    <property type="molecule type" value="Genomic_DNA"/>
</dbReference>
<dbReference type="PRINTS" id="PR00722">
    <property type="entry name" value="CHYMOTRYPSIN"/>
</dbReference>
<dbReference type="GO" id="GO:0006508">
    <property type="term" value="P:proteolysis"/>
    <property type="evidence" value="ECO:0007669"/>
    <property type="project" value="UniProtKB-KW"/>
</dbReference>
<dbReference type="EC" id="3.4.21.4" evidence="9"/>
<keyword evidence="12" id="KW-1185">Reference proteome</keyword>
<keyword evidence="5" id="KW-0378">Hydrolase</keyword>
<evidence type="ECO:0000256" key="7">
    <source>
        <dbReference type="ARBA" id="ARBA00023157"/>
    </source>
</evidence>
<keyword evidence="3" id="KW-0645">Protease</keyword>
<dbReference type="PROSITE" id="PS50240">
    <property type="entry name" value="TRYPSIN_DOM"/>
    <property type="match status" value="1"/>
</dbReference>
<dbReference type="CDD" id="cd00190">
    <property type="entry name" value="Tryp_SPc"/>
    <property type="match status" value="1"/>
</dbReference>
<evidence type="ECO:0000256" key="6">
    <source>
        <dbReference type="ARBA" id="ARBA00022825"/>
    </source>
</evidence>